<accession>A0ABN0ZRN1</accession>
<dbReference type="Proteomes" id="UP001499895">
    <property type="component" value="Unassembled WGS sequence"/>
</dbReference>
<reference evidence="1 2" key="1">
    <citation type="journal article" date="2019" name="Int. J. Syst. Evol. Microbiol.">
        <title>The Global Catalogue of Microorganisms (GCM) 10K type strain sequencing project: providing services to taxonomists for standard genome sequencing and annotation.</title>
        <authorList>
            <consortium name="The Broad Institute Genomics Platform"/>
            <consortium name="The Broad Institute Genome Sequencing Center for Infectious Disease"/>
            <person name="Wu L."/>
            <person name="Ma J."/>
        </authorList>
    </citation>
    <scope>NUCLEOTIDE SEQUENCE [LARGE SCALE GENOMIC DNA]</scope>
    <source>
        <strain evidence="1 2">JCM 10649</strain>
    </source>
</reference>
<sequence length="72" mass="7433">MVIISLTNSPLPPENSRQSVRKGAFVIPAIGASTTGGHTVCGPTESGVKGEPASIVMPPIVPYPPERFSCTV</sequence>
<name>A0ABN0ZRN1_9ACTN</name>
<evidence type="ECO:0000313" key="2">
    <source>
        <dbReference type="Proteomes" id="UP001499895"/>
    </source>
</evidence>
<dbReference type="EMBL" id="BAAAHB010000014">
    <property type="protein sequence ID" value="GAA0456767.1"/>
    <property type="molecule type" value="Genomic_DNA"/>
</dbReference>
<protein>
    <submittedName>
        <fullName evidence="1">Uncharacterized protein</fullName>
    </submittedName>
</protein>
<keyword evidence="2" id="KW-1185">Reference proteome</keyword>
<organism evidence="1 2">
    <name type="scientific">Streptomyces stramineus</name>
    <dbReference type="NCBI Taxonomy" id="173861"/>
    <lineage>
        <taxon>Bacteria</taxon>
        <taxon>Bacillati</taxon>
        <taxon>Actinomycetota</taxon>
        <taxon>Actinomycetes</taxon>
        <taxon>Kitasatosporales</taxon>
        <taxon>Streptomycetaceae</taxon>
        <taxon>Streptomyces</taxon>
    </lineage>
</organism>
<evidence type="ECO:0000313" key="1">
    <source>
        <dbReference type="EMBL" id="GAA0456767.1"/>
    </source>
</evidence>
<comment type="caution">
    <text evidence="1">The sequence shown here is derived from an EMBL/GenBank/DDBJ whole genome shotgun (WGS) entry which is preliminary data.</text>
</comment>
<gene>
    <name evidence="1" type="ORF">GCM10009544_19260</name>
</gene>
<proteinExistence type="predicted"/>